<evidence type="ECO:0000313" key="4">
    <source>
        <dbReference type="EMBL" id="EJX06160.1"/>
    </source>
</evidence>
<keyword evidence="1" id="KW-0328">Glycosyltransferase</keyword>
<dbReference type="EMBL" id="AMCI01001240">
    <property type="protein sequence ID" value="EJX06160.1"/>
    <property type="molecule type" value="Genomic_DNA"/>
</dbReference>
<gene>
    <name evidence="4" type="ORF">EVA_05732</name>
</gene>
<organism evidence="4">
    <name type="scientific">gut metagenome</name>
    <dbReference type="NCBI Taxonomy" id="749906"/>
    <lineage>
        <taxon>unclassified sequences</taxon>
        <taxon>metagenomes</taxon>
        <taxon>organismal metagenomes</taxon>
    </lineage>
</organism>
<sequence>MILEVIILHTPLVSVIVPVYNAGEYLNPCLESVSAQTFHDFEVILAECASTAEDTKCCNTWAKRDSRFRVLHLDNQGALVNRGRGFSESNGQYIWFLDCDDLAHPQLLETLVNLLQTSGFDCAGCRFVPFSVTPPVPQQPCSTPRLLKGPCNHLDALLHDSNVAFSLCNKLYRRTLFEGVSFDLGVVQNEDLLLNWNLLKKANGIAMLDFVGYYYRQHSFSASHMPLTDRMIADQLTVVQSILNDCEGGALQESARAFAYEKELYLDSMILRRKNARDYRLRHRQLQKLLRRDFAAALKNSKLALTFKLTALPACWLSPCYRLLCRLLLTDRR</sequence>
<dbReference type="CDD" id="cd00761">
    <property type="entry name" value="Glyco_tranf_GTA_type"/>
    <property type="match status" value="1"/>
</dbReference>
<keyword evidence="2 4" id="KW-0808">Transferase</keyword>
<evidence type="ECO:0000259" key="3">
    <source>
        <dbReference type="Pfam" id="PF00535"/>
    </source>
</evidence>
<feature type="domain" description="Glycosyltransferase 2-like" evidence="3">
    <location>
        <begin position="14"/>
        <end position="178"/>
    </location>
</feature>
<accession>J9GZ43</accession>
<dbReference type="AlphaFoldDB" id="J9GZ43"/>
<comment type="caution">
    <text evidence="4">The sequence shown here is derived from an EMBL/GenBank/DDBJ whole genome shotgun (WGS) entry which is preliminary data.</text>
</comment>
<name>J9GZ43_9ZZZZ</name>
<dbReference type="GO" id="GO:0016757">
    <property type="term" value="F:glycosyltransferase activity"/>
    <property type="evidence" value="ECO:0007669"/>
    <property type="project" value="UniProtKB-KW"/>
</dbReference>
<evidence type="ECO:0000256" key="2">
    <source>
        <dbReference type="ARBA" id="ARBA00022679"/>
    </source>
</evidence>
<dbReference type="SUPFAM" id="SSF53448">
    <property type="entry name" value="Nucleotide-diphospho-sugar transferases"/>
    <property type="match status" value="1"/>
</dbReference>
<dbReference type="InterPro" id="IPR029044">
    <property type="entry name" value="Nucleotide-diphossugar_trans"/>
</dbReference>
<dbReference type="Pfam" id="PF00535">
    <property type="entry name" value="Glycos_transf_2"/>
    <property type="match status" value="1"/>
</dbReference>
<protein>
    <submittedName>
        <fullName evidence="4">Glycosyltransferase, group 2 family protein</fullName>
    </submittedName>
</protein>
<evidence type="ECO:0000256" key="1">
    <source>
        <dbReference type="ARBA" id="ARBA00022676"/>
    </source>
</evidence>
<dbReference type="InterPro" id="IPR001173">
    <property type="entry name" value="Glyco_trans_2-like"/>
</dbReference>
<reference evidence="4" key="1">
    <citation type="journal article" date="2012" name="PLoS ONE">
        <title>Gene sets for utilization of primary and secondary nutrition supplies in the distal gut of endangered iberian lynx.</title>
        <authorList>
            <person name="Alcaide M."/>
            <person name="Messina E."/>
            <person name="Richter M."/>
            <person name="Bargiela R."/>
            <person name="Peplies J."/>
            <person name="Huws S.A."/>
            <person name="Newbold C.J."/>
            <person name="Golyshin P.N."/>
            <person name="Simon M.A."/>
            <person name="Lopez G."/>
            <person name="Yakimov M.M."/>
            <person name="Ferrer M."/>
        </authorList>
    </citation>
    <scope>NUCLEOTIDE SEQUENCE</scope>
</reference>
<dbReference type="PANTHER" id="PTHR22916">
    <property type="entry name" value="GLYCOSYLTRANSFERASE"/>
    <property type="match status" value="1"/>
</dbReference>
<dbReference type="PANTHER" id="PTHR22916:SF51">
    <property type="entry name" value="GLYCOSYLTRANSFERASE EPSH-RELATED"/>
    <property type="match status" value="1"/>
</dbReference>
<dbReference type="Gene3D" id="3.90.550.10">
    <property type="entry name" value="Spore Coat Polysaccharide Biosynthesis Protein SpsA, Chain A"/>
    <property type="match status" value="1"/>
</dbReference>
<proteinExistence type="predicted"/>